<dbReference type="InterPro" id="IPR007329">
    <property type="entry name" value="FMN-bd"/>
</dbReference>
<gene>
    <name evidence="3" type="ORF">QOZ84_02770</name>
</gene>
<evidence type="ECO:0000313" key="4">
    <source>
        <dbReference type="Proteomes" id="UP001301012"/>
    </source>
</evidence>
<reference evidence="3 4" key="1">
    <citation type="submission" date="2023-05" db="EMBL/GenBank/DDBJ databases">
        <title>Rombocin, a short stable natural nisin variant, displays selective antimicrobial activity against Listeria monocytogenes and employs dual mode of action to kill target bacterial strains.</title>
        <authorList>
            <person name="Wambui J."/>
            <person name="Stephan R."/>
            <person name="Kuipers O.P."/>
        </authorList>
    </citation>
    <scope>NUCLEOTIDE SEQUENCE [LARGE SCALE GENOMIC DNA]</scope>
    <source>
        <strain evidence="3 4">RC002</strain>
    </source>
</reference>
<sequence>MKNSKNKIVAATICGIIIGSIGTSFVGNFQVKQEMNIASSSENKEIPGEKISDGMTQEQFEEMIKNGENDIDKGGKRPGHHNEGQGSLEAENSVDVLNGKYSDGTYEGEASGYAPNIKVDVVVSNSKISDIQITSHNETPGFYEKAFEQVPSEIIKLQSTKVDTVSGATYSSVGIINAVNNALKGASSSQNEKSKSTNKNTQSNLDTSVQ</sequence>
<dbReference type="Gene3D" id="3.90.1010.20">
    <property type="match status" value="1"/>
</dbReference>
<dbReference type="EMBL" id="JASKYM010000001">
    <property type="protein sequence ID" value="MDK2562459.1"/>
    <property type="molecule type" value="Genomic_DNA"/>
</dbReference>
<dbReference type="Proteomes" id="UP001301012">
    <property type="component" value="Unassembled WGS sequence"/>
</dbReference>
<feature type="domain" description="FMN-binding" evidence="2">
    <location>
        <begin position="112"/>
        <end position="186"/>
    </location>
</feature>
<keyword evidence="4" id="KW-1185">Reference proteome</keyword>
<organism evidence="3 4">
    <name type="scientific">Romboutsia sedimentorum</name>
    <dbReference type="NCBI Taxonomy" id="1368474"/>
    <lineage>
        <taxon>Bacteria</taxon>
        <taxon>Bacillati</taxon>
        <taxon>Bacillota</taxon>
        <taxon>Clostridia</taxon>
        <taxon>Peptostreptococcales</taxon>
        <taxon>Peptostreptococcaceae</taxon>
        <taxon>Romboutsia</taxon>
    </lineage>
</organism>
<evidence type="ECO:0000259" key="2">
    <source>
        <dbReference type="SMART" id="SM00900"/>
    </source>
</evidence>
<proteinExistence type="predicted"/>
<evidence type="ECO:0000256" key="1">
    <source>
        <dbReference type="SAM" id="MobiDB-lite"/>
    </source>
</evidence>
<dbReference type="SMART" id="SM00900">
    <property type="entry name" value="FMN_bind"/>
    <property type="match status" value="1"/>
</dbReference>
<comment type="caution">
    <text evidence="3">The sequence shown here is derived from an EMBL/GenBank/DDBJ whole genome shotgun (WGS) entry which is preliminary data.</text>
</comment>
<protein>
    <submittedName>
        <fullName evidence="3">FMN-binding protein</fullName>
    </submittedName>
</protein>
<feature type="compositionally biased region" description="Basic and acidic residues" evidence="1">
    <location>
        <begin position="68"/>
        <end position="83"/>
    </location>
</feature>
<dbReference type="RefSeq" id="WP_284131438.1">
    <property type="nucleotide sequence ID" value="NZ_JASKYM010000001.1"/>
</dbReference>
<name>A0ABT7E6A4_9FIRM</name>
<accession>A0ABT7E6A4</accession>
<feature type="region of interest" description="Disordered" evidence="1">
    <location>
        <begin position="68"/>
        <end position="91"/>
    </location>
</feature>
<evidence type="ECO:0000313" key="3">
    <source>
        <dbReference type="EMBL" id="MDK2562459.1"/>
    </source>
</evidence>
<dbReference type="Pfam" id="PF04205">
    <property type="entry name" value="FMN_bind"/>
    <property type="match status" value="1"/>
</dbReference>
<feature type="region of interest" description="Disordered" evidence="1">
    <location>
        <begin position="184"/>
        <end position="210"/>
    </location>
</feature>